<dbReference type="PANTHER" id="PTHR34374">
    <property type="entry name" value="LARGE RIBOSOMAL RNA SUBUNIT ACCUMULATION PROTEIN YCED HOMOLOG 1, CHLOROPLASTIC"/>
    <property type="match status" value="1"/>
</dbReference>
<accession>A0A926ET03</accession>
<evidence type="ECO:0000313" key="1">
    <source>
        <dbReference type="EMBL" id="MBC8585745.1"/>
    </source>
</evidence>
<dbReference type="Pfam" id="PF02620">
    <property type="entry name" value="YceD"/>
    <property type="match status" value="1"/>
</dbReference>
<reference evidence="1" key="1">
    <citation type="submission" date="2020-08" db="EMBL/GenBank/DDBJ databases">
        <title>Genome public.</title>
        <authorList>
            <person name="Liu C."/>
            <person name="Sun Q."/>
        </authorList>
    </citation>
    <scope>NUCLEOTIDE SEQUENCE</scope>
    <source>
        <strain evidence="1">NSJ-64</strain>
    </source>
</reference>
<dbReference type="Proteomes" id="UP000623678">
    <property type="component" value="Unassembled WGS sequence"/>
</dbReference>
<protein>
    <submittedName>
        <fullName evidence="1">DUF177 domain-containing protein</fullName>
    </submittedName>
</protein>
<sequence>MSLDFSGEIDLSDVTRFGSRLFPQPVKLSGKAENRSGIVTLSYSADFCVDTVCDRCLQAIHRPYHMKFAHTVVLSLNREDNDEFIVVPEGELDLAELATSDILLELPTLIVCKDDCRGLCPKCGANLNDGDCGCSLKEEDPRLAMLKKLLEE</sequence>
<keyword evidence="2" id="KW-1185">Reference proteome</keyword>
<comment type="caution">
    <text evidence="1">The sequence shown here is derived from an EMBL/GenBank/DDBJ whole genome shotgun (WGS) entry which is preliminary data.</text>
</comment>
<name>A0A926ET03_9FIRM</name>
<gene>
    <name evidence="1" type="ORF">H8705_09125</name>
</gene>
<dbReference type="InterPro" id="IPR003772">
    <property type="entry name" value="YceD"/>
</dbReference>
<proteinExistence type="predicted"/>
<dbReference type="AlphaFoldDB" id="A0A926ET03"/>
<dbReference type="RefSeq" id="WP_262395462.1">
    <property type="nucleotide sequence ID" value="NZ_JACRTD010000006.1"/>
</dbReference>
<organism evidence="1 2">
    <name type="scientific">Youxingia wuxianensis</name>
    <dbReference type="NCBI Taxonomy" id="2763678"/>
    <lineage>
        <taxon>Bacteria</taxon>
        <taxon>Bacillati</taxon>
        <taxon>Bacillota</taxon>
        <taxon>Clostridia</taxon>
        <taxon>Eubacteriales</taxon>
        <taxon>Oscillospiraceae</taxon>
        <taxon>Youxingia</taxon>
    </lineage>
</organism>
<dbReference type="EMBL" id="JACRTD010000006">
    <property type="protein sequence ID" value="MBC8585745.1"/>
    <property type="molecule type" value="Genomic_DNA"/>
</dbReference>
<dbReference type="PANTHER" id="PTHR34374:SF1">
    <property type="entry name" value="LARGE RIBOSOMAL RNA SUBUNIT ACCUMULATION PROTEIN YCED HOMOLOG 1, CHLOROPLASTIC"/>
    <property type="match status" value="1"/>
</dbReference>
<evidence type="ECO:0000313" key="2">
    <source>
        <dbReference type="Proteomes" id="UP000623678"/>
    </source>
</evidence>